<proteinExistence type="predicted"/>
<dbReference type="Gene3D" id="1.10.10.10">
    <property type="entry name" value="Winged helix-like DNA-binding domain superfamily/Winged helix DNA-binding domain"/>
    <property type="match status" value="1"/>
</dbReference>
<comment type="caution">
    <text evidence="1">The sequence shown here is derived from an EMBL/GenBank/DDBJ whole genome shotgun (WGS) entry which is preliminary data.</text>
</comment>
<gene>
    <name evidence="1" type="ORF">E4A49_08730</name>
</gene>
<dbReference type="RefSeq" id="WP_067191647.1">
    <property type="nucleotide sequence ID" value="NZ_SPKT01000017.1"/>
</dbReference>
<protein>
    <submittedName>
        <fullName evidence="1">Transposase</fullName>
    </submittedName>
</protein>
<dbReference type="EMBL" id="SPKT01000017">
    <property type="protein sequence ID" value="TFH98461.1"/>
    <property type="molecule type" value="Genomic_DNA"/>
</dbReference>
<sequence>MPIKYTPEFKVKALQLIEEHVRVEQCSALAACTKVGETLGGISPHTLRKWWKRSGLDRSEALGVSTDRSEEIHRLHQENRTLRDENEWLRHTLAYFAARPYRPHRDDPDQ</sequence>
<dbReference type="SUPFAM" id="SSF46689">
    <property type="entry name" value="Homeodomain-like"/>
    <property type="match status" value="1"/>
</dbReference>
<accession>A0ABY2K046</accession>
<reference evidence="1 2" key="1">
    <citation type="submission" date="2019-03" db="EMBL/GenBank/DDBJ databases">
        <title>Reclassification of Micrococcus aloeverae and Micrococcus yunnanensis as later heterotypic synonyms of Micrococcus luteus.</title>
        <authorList>
            <person name="Huang C.-H."/>
        </authorList>
    </citation>
    <scope>NUCLEOTIDE SEQUENCE [LARGE SCALE GENOMIC DNA]</scope>
    <source>
        <strain evidence="1 2">BCRC 12151</strain>
    </source>
</reference>
<dbReference type="Proteomes" id="UP000297477">
    <property type="component" value="Unassembled WGS sequence"/>
</dbReference>
<organism evidence="1 2">
    <name type="scientific">Micrococcus lylae</name>
    <dbReference type="NCBI Taxonomy" id="1273"/>
    <lineage>
        <taxon>Bacteria</taxon>
        <taxon>Bacillati</taxon>
        <taxon>Actinomycetota</taxon>
        <taxon>Actinomycetes</taxon>
        <taxon>Micrococcales</taxon>
        <taxon>Micrococcaceae</taxon>
        <taxon>Micrococcus</taxon>
    </lineage>
</organism>
<name>A0ABY2K046_9MICC</name>
<evidence type="ECO:0000313" key="2">
    <source>
        <dbReference type="Proteomes" id="UP000297477"/>
    </source>
</evidence>
<keyword evidence="2" id="KW-1185">Reference proteome</keyword>
<evidence type="ECO:0000313" key="1">
    <source>
        <dbReference type="EMBL" id="TFH98461.1"/>
    </source>
</evidence>
<dbReference type="InterPro" id="IPR009057">
    <property type="entry name" value="Homeodomain-like_sf"/>
</dbReference>
<dbReference type="InterPro" id="IPR036388">
    <property type="entry name" value="WH-like_DNA-bd_sf"/>
</dbReference>